<dbReference type="SUPFAM" id="SSF53335">
    <property type="entry name" value="S-adenosyl-L-methionine-dependent methyltransferases"/>
    <property type="match status" value="1"/>
</dbReference>
<dbReference type="GO" id="GO:0032259">
    <property type="term" value="P:methylation"/>
    <property type="evidence" value="ECO:0007669"/>
    <property type="project" value="UniProtKB-KW"/>
</dbReference>
<dbReference type="PANTHER" id="PTHR33841:SF4">
    <property type="entry name" value="RESTRICTION MODIFICATION SYSTEM DNA SPECIFICITY DOMAIN"/>
    <property type="match status" value="1"/>
</dbReference>
<comment type="caution">
    <text evidence="7">The sequence shown here is derived from an EMBL/GenBank/DDBJ whole genome shotgun (WGS) entry which is preliminary data.</text>
</comment>
<dbReference type="AlphaFoldDB" id="A0A9C9EPN5"/>
<dbReference type="PRINTS" id="PR00507">
    <property type="entry name" value="N12N6MTFRASE"/>
</dbReference>
<organism evidence="7 8">
    <name type="scientific">candidate division WOR-3 bacterium</name>
    <dbReference type="NCBI Taxonomy" id="2052148"/>
    <lineage>
        <taxon>Bacteria</taxon>
        <taxon>Bacteria division WOR-3</taxon>
    </lineage>
</organism>
<dbReference type="GO" id="GO:0003676">
    <property type="term" value="F:nucleic acid binding"/>
    <property type="evidence" value="ECO:0007669"/>
    <property type="project" value="InterPro"/>
</dbReference>
<keyword evidence="4" id="KW-0949">S-adenosyl-L-methionine</keyword>
<dbReference type="GO" id="GO:0006304">
    <property type="term" value="P:DNA modification"/>
    <property type="evidence" value="ECO:0007669"/>
    <property type="project" value="InterPro"/>
</dbReference>
<accession>A0A9C9EPN5</accession>
<dbReference type="InterPro" id="IPR029063">
    <property type="entry name" value="SAM-dependent_MTases_sf"/>
</dbReference>
<gene>
    <name evidence="7" type="ORF">ENI34_08720</name>
</gene>
<dbReference type="PANTHER" id="PTHR33841">
    <property type="entry name" value="DNA METHYLTRANSFERASE YEEA-RELATED"/>
    <property type="match status" value="1"/>
</dbReference>
<evidence type="ECO:0000313" key="8">
    <source>
        <dbReference type="Proteomes" id="UP000885826"/>
    </source>
</evidence>
<dbReference type="EMBL" id="DRIG01000092">
    <property type="protein sequence ID" value="HEC79206.1"/>
    <property type="molecule type" value="Genomic_DNA"/>
</dbReference>
<dbReference type="GO" id="GO:0009007">
    <property type="term" value="F:site-specific DNA-methyltransferase (adenine-specific) activity"/>
    <property type="evidence" value="ECO:0007669"/>
    <property type="project" value="UniProtKB-EC"/>
</dbReference>
<dbReference type="Gene3D" id="3.40.50.150">
    <property type="entry name" value="Vaccinia Virus protein VP39"/>
    <property type="match status" value="1"/>
</dbReference>
<dbReference type="PROSITE" id="PS00092">
    <property type="entry name" value="N6_MTASE"/>
    <property type="match status" value="1"/>
</dbReference>
<comment type="catalytic activity">
    <reaction evidence="5">
        <text>a 2'-deoxyadenosine in DNA + S-adenosyl-L-methionine = an N(6)-methyl-2'-deoxyadenosine in DNA + S-adenosyl-L-homocysteine + H(+)</text>
        <dbReference type="Rhea" id="RHEA:15197"/>
        <dbReference type="Rhea" id="RHEA-COMP:12418"/>
        <dbReference type="Rhea" id="RHEA-COMP:12419"/>
        <dbReference type="ChEBI" id="CHEBI:15378"/>
        <dbReference type="ChEBI" id="CHEBI:57856"/>
        <dbReference type="ChEBI" id="CHEBI:59789"/>
        <dbReference type="ChEBI" id="CHEBI:90615"/>
        <dbReference type="ChEBI" id="CHEBI:90616"/>
        <dbReference type="EC" id="2.1.1.72"/>
    </reaction>
</comment>
<evidence type="ECO:0000259" key="6">
    <source>
        <dbReference type="Pfam" id="PF07669"/>
    </source>
</evidence>
<dbReference type="InterPro" id="IPR002052">
    <property type="entry name" value="DNA_methylase_N6_adenine_CS"/>
</dbReference>
<evidence type="ECO:0000313" key="7">
    <source>
        <dbReference type="EMBL" id="HEC79206.1"/>
    </source>
</evidence>
<evidence type="ECO:0000256" key="4">
    <source>
        <dbReference type="ARBA" id="ARBA00022691"/>
    </source>
</evidence>
<keyword evidence="3" id="KW-0808">Transferase</keyword>
<sequence length="1103" mass="126793">MEKKKEYWQINTQKMAQQIKEVAKVCQKEEDLKMRLEPILQKAFKLIGINIKNVHYEKTSASYKGRTDAVYGYLTIEYKKPGTLSRKTGVRRTIRQIQNYLVGQATEFGTQKEDFLEKAIGVALDGNSIMFVKFSKVPSLLQTPVPIGKTQMDFFPQIEIKRGFQILGPYAITQASLANLLIYARASARRPLTAKDLAGVYGPECSIARQAVSELYSAVIRAQRRQTPSRIKTFFTEWDRIFGVVYGQEIEKAEKSAAETAKLYQLPAGSRLKQLLFAIHTYYAFLMKMIAYVLVAMQRESAVESFVEGLSYLDDRQLFDKLTRLESGLDFVEQGINNFLEADFFSWYLDAWSPEIANVFRGIVRAFSEFEPATPILEPEWTKDLLQKLYEVIVPKKLRHDLGEYYTPDWLAGYLIDKSGYESSPGVRFLDPACGSGTFLVQAINKAIKNIKSQKKVHIKELANHILNNIVGFDLNPLAVLASRTNYLIAFSRFIPYIRPITIPVYLCDSILAPSRYEEEGQLPYHRDTLVFRTTKGEYIFPICMRSRNQIDKFTAEVDLALRSKLLPEAFGERLKAVFRLSEKENGLLINVYEQIKKLEDAGENGIWARYIKNAFAPVYVGKFDYVIGNPPWVRWDFLSDDYRARTLKLWQKYGLFSLKGYETRLGGGKKDFSMLFTYVCTDNYLKDNGILGFVITIEVFKSKGAGEGFRRFVLKNKREPLKVLLMEDMVDLKPFQAANKTSIFLLRKNRKTKYPIPVVEWKRKKGIGRVRPDWTLEQVLRNTTQRKLKAIPVNLKKETSAWQTATLSDLQIFSKLKGRNPYKAHLGVNADPYGIFWMTVEQVRPDGKLVVQNLYGRGKSKIKSVKTSIESELIYPAVTGEDITKFGIKSHFYILISQDPIKRRGYDENYLSSKYPLTYAYLVQFKNFLLKRALFKKYFCKDVKVDDKRIEKIPFAPFYSQFNISEDTFARYRVTWKAMASKIETVVLSNKKTDFGIKSMISTKVTSFIPTSNKSEAHYLCAILNSEIVNNFIKSFSAAGRGFGTPSVMENLAIPKYNETNRIHRKLAELSEKAHNVVKAGKDIHSIEEEINQYVKKLWNIK</sequence>
<reference evidence="7" key="1">
    <citation type="journal article" date="2020" name="mSystems">
        <title>Genome- and Community-Level Interaction Insights into Carbon Utilization and Element Cycling Functions of Hydrothermarchaeota in Hydrothermal Sediment.</title>
        <authorList>
            <person name="Zhou Z."/>
            <person name="Liu Y."/>
            <person name="Xu W."/>
            <person name="Pan J."/>
            <person name="Luo Z.H."/>
            <person name="Li M."/>
        </authorList>
    </citation>
    <scope>NUCLEOTIDE SEQUENCE</scope>
    <source>
        <strain evidence="7">HyVt-388</strain>
    </source>
</reference>
<dbReference type="Proteomes" id="UP000885826">
    <property type="component" value="Unassembled WGS sequence"/>
</dbReference>
<keyword evidence="2" id="KW-0489">Methyltransferase</keyword>
<evidence type="ECO:0000256" key="3">
    <source>
        <dbReference type="ARBA" id="ARBA00022679"/>
    </source>
</evidence>
<name>A0A9C9EPN5_UNCW3</name>
<dbReference type="EC" id="2.1.1.72" evidence="1"/>
<dbReference type="Pfam" id="PF07669">
    <property type="entry name" value="Eco57I"/>
    <property type="match status" value="1"/>
</dbReference>
<dbReference type="InterPro" id="IPR050953">
    <property type="entry name" value="N4_N6_ade-DNA_methylase"/>
</dbReference>
<protein>
    <recommendedName>
        <fullName evidence="1">site-specific DNA-methyltransferase (adenine-specific)</fullName>
        <ecNumber evidence="1">2.1.1.72</ecNumber>
    </recommendedName>
</protein>
<feature type="domain" description="Type II methyltransferase M.TaqI-like" evidence="6">
    <location>
        <begin position="468"/>
        <end position="719"/>
    </location>
</feature>
<proteinExistence type="predicted"/>
<dbReference type="InterPro" id="IPR011639">
    <property type="entry name" value="MethylTrfase_TaqI-like_dom"/>
</dbReference>
<evidence type="ECO:0000256" key="2">
    <source>
        <dbReference type="ARBA" id="ARBA00022603"/>
    </source>
</evidence>
<evidence type="ECO:0000256" key="5">
    <source>
        <dbReference type="ARBA" id="ARBA00047942"/>
    </source>
</evidence>
<evidence type="ECO:0000256" key="1">
    <source>
        <dbReference type="ARBA" id="ARBA00011900"/>
    </source>
</evidence>